<protein>
    <submittedName>
        <fullName evidence="1">Uncharacterized protein</fullName>
    </submittedName>
</protein>
<reference evidence="1" key="1">
    <citation type="submission" date="2021-01" db="EMBL/GenBank/DDBJ databases">
        <title>Phytophthora aleatoria, a newly-described species from Pinus radiata is distinct from Phytophthora cactorum isolates based on comparative genomics.</title>
        <authorList>
            <person name="Mcdougal R."/>
            <person name="Panda P."/>
            <person name="Williams N."/>
            <person name="Studholme D.J."/>
        </authorList>
    </citation>
    <scope>NUCLEOTIDE SEQUENCE</scope>
    <source>
        <strain evidence="1">NZFS 4037</strain>
    </source>
</reference>
<dbReference type="EMBL" id="JAENGY010000469">
    <property type="protein sequence ID" value="KAG6962241.1"/>
    <property type="molecule type" value="Genomic_DNA"/>
</dbReference>
<sequence length="56" mass="6555">GALQRTTWLPRAYYDAHLTAIRTQTTPPRFNQCELLGRLWRRGYPVGDRCILPVVR</sequence>
<evidence type="ECO:0000313" key="1">
    <source>
        <dbReference type="EMBL" id="KAG6962241.1"/>
    </source>
</evidence>
<keyword evidence="2" id="KW-1185">Reference proteome</keyword>
<organism evidence="1 2">
    <name type="scientific">Phytophthora aleatoria</name>
    <dbReference type="NCBI Taxonomy" id="2496075"/>
    <lineage>
        <taxon>Eukaryota</taxon>
        <taxon>Sar</taxon>
        <taxon>Stramenopiles</taxon>
        <taxon>Oomycota</taxon>
        <taxon>Peronosporomycetes</taxon>
        <taxon>Peronosporales</taxon>
        <taxon>Peronosporaceae</taxon>
        <taxon>Phytophthora</taxon>
    </lineage>
</organism>
<name>A0A8J5M4H4_9STRA</name>
<proteinExistence type="predicted"/>
<evidence type="ECO:0000313" key="2">
    <source>
        <dbReference type="Proteomes" id="UP000709295"/>
    </source>
</evidence>
<dbReference type="AlphaFoldDB" id="A0A8J5M4H4"/>
<accession>A0A8J5M4H4</accession>
<comment type="caution">
    <text evidence="1">The sequence shown here is derived from an EMBL/GenBank/DDBJ whole genome shotgun (WGS) entry which is preliminary data.</text>
</comment>
<feature type="non-terminal residue" evidence="1">
    <location>
        <position position="1"/>
    </location>
</feature>
<gene>
    <name evidence="1" type="ORF">JG688_00008688</name>
</gene>
<dbReference type="Proteomes" id="UP000709295">
    <property type="component" value="Unassembled WGS sequence"/>
</dbReference>